<dbReference type="SUPFAM" id="SSF53850">
    <property type="entry name" value="Periplasmic binding protein-like II"/>
    <property type="match status" value="1"/>
</dbReference>
<dbReference type="PANTHER" id="PTHR30118:SF15">
    <property type="entry name" value="TRANSCRIPTIONAL REGULATORY PROTEIN"/>
    <property type="match status" value="1"/>
</dbReference>
<dbReference type="Proteomes" id="UP001501710">
    <property type="component" value="Unassembled WGS sequence"/>
</dbReference>
<accession>A0ABP8BW97</accession>
<dbReference type="CDD" id="cd08460">
    <property type="entry name" value="PBP2_DntR_like_1"/>
    <property type="match status" value="1"/>
</dbReference>
<evidence type="ECO:0000313" key="6">
    <source>
        <dbReference type="EMBL" id="GAA4228305.1"/>
    </source>
</evidence>
<comment type="similarity">
    <text evidence="1">Belongs to the LysR transcriptional regulatory family.</text>
</comment>
<comment type="caution">
    <text evidence="6">The sequence shown here is derived from an EMBL/GenBank/DDBJ whole genome shotgun (WGS) entry which is preliminary data.</text>
</comment>
<dbReference type="InterPro" id="IPR000847">
    <property type="entry name" value="LysR_HTH_N"/>
</dbReference>
<keyword evidence="7" id="KW-1185">Reference proteome</keyword>
<dbReference type="InterPro" id="IPR005119">
    <property type="entry name" value="LysR_subst-bd"/>
</dbReference>
<name>A0ABP8BW97_9ACTN</name>
<protein>
    <submittedName>
        <fullName evidence="6">LysR family transcriptional regulator</fullName>
    </submittedName>
</protein>
<keyword evidence="2" id="KW-0805">Transcription regulation</keyword>
<sequence>MHLDLNLLTALDALLEHNSVAGAAERLNLSAPAMSRTLGRIRRVTGDQILVRAGRTMIPTPYALEIRGEVHDLVQRAGGVLRPAHDLDLATLDRAFTVRGHDAVTTAIGPALLATVREQAPGVAIRLLAEASSDTGELRHGRVDLEIGATEPDVPEINHVTIGRDRLVAAVGPDHPCATAADLTADRFAEADHLIVSRRGRLTDPIDVSLAELGLRRRVVASVPTSTAALYLVAQSELMVAVPEHMCRPTLVKLGLRTLPLPFELPSVPIVLAWHQRYDNDRPHMWLRARIREALAFYEQVAGQAS</sequence>
<dbReference type="PANTHER" id="PTHR30118">
    <property type="entry name" value="HTH-TYPE TRANSCRIPTIONAL REGULATOR LEUO-RELATED"/>
    <property type="match status" value="1"/>
</dbReference>
<evidence type="ECO:0000256" key="3">
    <source>
        <dbReference type="ARBA" id="ARBA00023125"/>
    </source>
</evidence>
<feature type="domain" description="HTH lysR-type" evidence="5">
    <location>
        <begin position="3"/>
        <end position="60"/>
    </location>
</feature>
<keyword evidence="3" id="KW-0238">DNA-binding</keyword>
<dbReference type="InterPro" id="IPR036390">
    <property type="entry name" value="WH_DNA-bd_sf"/>
</dbReference>
<organism evidence="6 7">
    <name type="scientific">Actinomadura meridiana</name>
    <dbReference type="NCBI Taxonomy" id="559626"/>
    <lineage>
        <taxon>Bacteria</taxon>
        <taxon>Bacillati</taxon>
        <taxon>Actinomycetota</taxon>
        <taxon>Actinomycetes</taxon>
        <taxon>Streptosporangiales</taxon>
        <taxon>Thermomonosporaceae</taxon>
        <taxon>Actinomadura</taxon>
    </lineage>
</organism>
<gene>
    <name evidence="6" type="ORF">GCM10022254_18140</name>
</gene>
<dbReference type="Gene3D" id="3.40.190.10">
    <property type="entry name" value="Periplasmic binding protein-like II"/>
    <property type="match status" value="2"/>
</dbReference>
<evidence type="ECO:0000256" key="2">
    <source>
        <dbReference type="ARBA" id="ARBA00023015"/>
    </source>
</evidence>
<dbReference type="Pfam" id="PF00126">
    <property type="entry name" value="HTH_1"/>
    <property type="match status" value="1"/>
</dbReference>
<dbReference type="InterPro" id="IPR050389">
    <property type="entry name" value="LysR-type_TF"/>
</dbReference>
<keyword evidence="4" id="KW-0804">Transcription</keyword>
<reference evidence="7" key="1">
    <citation type="journal article" date="2019" name="Int. J. Syst. Evol. Microbiol.">
        <title>The Global Catalogue of Microorganisms (GCM) 10K type strain sequencing project: providing services to taxonomists for standard genome sequencing and annotation.</title>
        <authorList>
            <consortium name="The Broad Institute Genomics Platform"/>
            <consortium name="The Broad Institute Genome Sequencing Center for Infectious Disease"/>
            <person name="Wu L."/>
            <person name="Ma J."/>
        </authorList>
    </citation>
    <scope>NUCLEOTIDE SEQUENCE [LARGE SCALE GENOMIC DNA]</scope>
    <source>
        <strain evidence="7">JCM 17440</strain>
    </source>
</reference>
<evidence type="ECO:0000313" key="7">
    <source>
        <dbReference type="Proteomes" id="UP001501710"/>
    </source>
</evidence>
<dbReference type="EMBL" id="BAABAS010000004">
    <property type="protein sequence ID" value="GAA4228305.1"/>
    <property type="molecule type" value="Genomic_DNA"/>
</dbReference>
<dbReference type="RefSeq" id="WP_344892694.1">
    <property type="nucleotide sequence ID" value="NZ_BAABAS010000004.1"/>
</dbReference>
<evidence type="ECO:0000259" key="5">
    <source>
        <dbReference type="PROSITE" id="PS50931"/>
    </source>
</evidence>
<evidence type="ECO:0000256" key="1">
    <source>
        <dbReference type="ARBA" id="ARBA00009437"/>
    </source>
</evidence>
<dbReference type="Pfam" id="PF03466">
    <property type="entry name" value="LysR_substrate"/>
    <property type="match status" value="1"/>
</dbReference>
<dbReference type="PROSITE" id="PS50931">
    <property type="entry name" value="HTH_LYSR"/>
    <property type="match status" value="1"/>
</dbReference>
<proteinExistence type="inferred from homology"/>
<evidence type="ECO:0000256" key="4">
    <source>
        <dbReference type="ARBA" id="ARBA00023163"/>
    </source>
</evidence>
<dbReference type="Gene3D" id="1.10.10.10">
    <property type="entry name" value="Winged helix-like DNA-binding domain superfamily/Winged helix DNA-binding domain"/>
    <property type="match status" value="1"/>
</dbReference>
<dbReference type="SUPFAM" id="SSF46785">
    <property type="entry name" value="Winged helix' DNA-binding domain"/>
    <property type="match status" value="1"/>
</dbReference>
<dbReference type="InterPro" id="IPR036388">
    <property type="entry name" value="WH-like_DNA-bd_sf"/>
</dbReference>